<comment type="subcellular location">
    <subcellularLocation>
        <location evidence="1 10">Cell inner membrane</location>
        <topology evidence="1 10">Single-pass membrane protein</topology>
        <orientation evidence="1 10">Periplasmic side</orientation>
    </subcellularLocation>
</comment>
<evidence type="ECO:0000313" key="12">
    <source>
        <dbReference type="EMBL" id="RKF38283.1"/>
    </source>
</evidence>
<evidence type="ECO:0000313" key="13">
    <source>
        <dbReference type="Proteomes" id="UP000283709"/>
    </source>
</evidence>
<dbReference type="AlphaFoldDB" id="A0A3R7EQ90"/>
<dbReference type="PROSITE" id="PS52015">
    <property type="entry name" value="TONB_CTD"/>
    <property type="match status" value="1"/>
</dbReference>
<name>A0A3R7EQ90_9BURK</name>
<organism evidence="12 13">
    <name type="scientific">Paraburkholderia fungorum</name>
    <dbReference type="NCBI Taxonomy" id="134537"/>
    <lineage>
        <taxon>Bacteria</taxon>
        <taxon>Pseudomonadati</taxon>
        <taxon>Pseudomonadota</taxon>
        <taxon>Betaproteobacteria</taxon>
        <taxon>Burkholderiales</taxon>
        <taxon>Burkholderiaceae</taxon>
        <taxon>Paraburkholderia</taxon>
    </lineage>
</organism>
<dbReference type="GO" id="GO:0055085">
    <property type="term" value="P:transmembrane transport"/>
    <property type="evidence" value="ECO:0007669"/>
    <property type="project" value="InterPro"/>
</dbReference>
<dbReference type="GO" id="GO:0098797">
    <property type="term" value="C:plasma membrane protein complex"/>
    <property type="evidence" value="ECO:0007669"/>
    <property type="project" value="TreeGrafter"/>
</dbReference>
<dbReference type="GO" id="GO:0015891">
    <property type="term" value="P:siderophore transport"/>
    <property type="evidence" value="ECO:0007669"/>
    <property type="project" value="InterPro"/>
</dbReference>
<evidence type="ECO:0000256" key="4">
    <source>
        <dbReference type="ARBA" id="ARBA00022475"/>
    </source>
</evidence>
<evidence type="ECO:0000256" key="9">
    <source>
        <dbReference type="ARBA" id="ARBA00023136"/>
    </source>
</evidence>
<keyword evidence="4 10" id="KW-1003">Cell membrane</keyword>
<accession>A0A3R7EQ90</accession>
<evidence type="ECO:0000256" key="10">
    <source>
        <dbReference type="RuleBase" id="RU362123"/>
    </source>
</evidence>
<dbReference type="GO" id="GO:0030288">
    <property type="term" value="C:outer membrane-bounded periplasmic space"/>
    <property type="evidence" value="ECO:0007669"/>
    <property type="project" value="InterPro"/>
</dbReference>
<keyword evidence="6 10" id="KW-0812">Transmembrane</keyword>
<keyword evidence="8 10" id="KW-1133">Transmembrane helix</keyword>
<comment type="function">
    <text evidence="10">Interacts with outer membrane receptor proteins that carry out high-affinity binding and energy dependent uptake into the periplasmic space of specific substrates. It could act to transduce energy from the cytoplasmic membrane to specific energy-requiring processes in the outer membrane, resulting in the release into the periplasm of ligands bound by these outer membrane proteins.</text>
</comment>
<dbReference type="InterPro" id="IPR051045">
    <property type="entry name" value="TonB-dependent_transducer"/>
</dbReference>
<reference evidence="12 13" key="1">
    <citation type="submission" date="2016-07" db="EMBL/GenBank/DDBJ databases">
        <title>Genome analysis of Burkholderia fungorum ES3-20.</title>
        <authorList>
            <person name="Xu D."/>
            <person name="Yao R."/>
            <person name="Zheng S."/>
        </authorList>
    </citation>
    <scope>NUCLEOTIDE SEQUENCE [LARGE SCALE GENOMIC DNA]</scope>
    <source>
        <strain evidence="12 13">ES3-20</strain>
    </source>
</reference>
<comment type="caution">
    <text evidence="12">The sequence shown here is derived from an EMBL/GenBank/DDBJ whole genome shotgun (WGS) entry which is preliminary data.</text>
</comment>
<dbReference type="Gene3D" id="3.30.1150.10">
    <property type="match status" value="1"/>
</dbReference>
<keyword evidence="7 10" id="KW-0653">Protein transport</keyword>
<feature type="transmembrane region" description="Helical" evidence="10">
    <location>
        <begin position="33"/>
        <end position="55"/>
    </location>
</feature>
<protein>
    <recommendedName>
        <fullName evidence="10">Protein TonB</fullName>
    </recommendedName>
</protein>
<evidence type="ECO:0000259" key="11">
    <source>
        <dbReference type="PROSITE" id="PS52015"/>
    </source>
</evidence>
<keyword evidence="9 10" id="KW-0472">Membrane</keyword>
<dbReference type="PANTHER" id="PTHR33446">
    <property type="entry name" value="PROTEIN TONB-RELATED"/>
    <property type="match status" value="1"/>
</dbReference>
<keyword evidence="10" id="KW-0735">Signal-anchor</keyword>
<evidence type="ECO:0000256" key="1">
    <source>
        <dbReference type="ARBA" id="ARBA00004383"/>
    </source>
</evidence>
<comment type="similarity">
    <text evidence="2 10">Belongs to the TonB family.</text>
</comment>
<dbReference type="InterPro" id="IPR006260">
    <property type="entry name" value="TonB/TolA_C"/>
</dbReference>
<dbReference type="PANTHER" id="PTHR33446:SF2">
    <property type="entry name" value="PROTEIN TONB"/>
    <property type="match status" value="1"/>
</dbReference>
<dbReference type="GO" id="GO:0031992">
    <property type="term" value="F:energy transducer activity"/>
    <property type="evidence" value="ECO:0007669"/>
    <property type="project" value="InterPro"/>
</dbReference>
<dbReference type="InterPro" id="IPR037682">
    <property type="entry name" value="TonB_C"/>
</dbReference>
<sequence length="230" mass="25027">MRNDTWEAPMSRRCLEETQMKYAGQRHYSASRFGGIGFVALLHVGLVYILVNGLASKVIEVIRKPIETRIVEEVKPPAPKPAIILPPPPKFAPPPPFIPPPEVVVPAQPQQLAVAQRSATPQPQSAPMTAPAVAAAPAHTVHTEVGVVCPNSQQVRQSLRYPREAQRNGITGDVLVEFVVDARGNMQDVQVVKSADPLLDRAAVNAVKQFNCVAQGEDVRVQVPFSFNLN</sequence>
<proteinExistence type="inferred from homology"/>
<dbReference type="GO" id="GO:0015031">
    <property type="term" value="P:protein transport"/>
    <property type="evidence" value="ECO:0007669"/>
    <property type="project" value="UniProtKB-UniRule"/>
</dbReference>
<evidence type="ECO:0000256" key="3">
    <source>
        <dbReference type="ARBA" id="ARBA00022448"/>
    </source>
</evidence>
<dbReference type="NCBIfam" id="TIGR01352">
    <property type="entry name" value="tonB_Cterm"/>
    <property type="match status" value="1"/>
</dbReference>
<evidence type="ECO:0000256" key="6">
    <source>
        <dbReference type="ARBA" id="ARBA00022692"/>
    </source>
</evidence>
<evidence type="ECO:0000256" key="2">
    <source>
        <dbReference type="ARBA" id="ARBA00006555"/>
    </source>
</evidence>
<dbReference type="Proteomes" id="UP000283709">
    <property type="component" value="Unassembled WGS sequence"/>
</dbReference>
<feature type="domain" description="TonB C-terminal" evidence="11">
    <location>
        <begin position="146"/>
        <end position="230"/>
    </location>
</feature>
<gene>
    <name evidence="12" type="ORF">BCY88_07465</name>
</gene>
<evidence type="ECO:0000256" key="8">
    <source>
        <dbReference type="ARBA" id="ARBA00022989"/>
    </source>
</evidence>
<evidence type="ECO:0000256" key="7">
    <source>
        <dbReference type="ARBA" id="ARBA00022927"/>
    </source>
</evidence>
<dbReference type="EMBL" id="MCAS01000034">
    <property type="protein sequence ID" value="RKF38283.1"/>
    <property type="molecule type" value="Genomic_DNA"/>
</dbReference>
<keyword evidence="3 10" id="KW-0813">Transport</keyword>
<evidence type="ECO:0000256" key="5">
    <source>
        <dbReference type="ARBA" id="ARBA00022519"/>
    </source>
</evidence>
<dbReference type="OrthoDB" id="1039448at2"/>
<dbReference type="InterPro" id="IPR003538">
    <property type="entry name" value="TonB"/>
</dbReference>
<dbReference type="SUPFAM" id="SSF74653">
    <property type="entry name" value="TolA/TonB C-terminal domain"/>
    <property type="match status" value="1"/>
</dbReference>
<keyword evidence="5 10" id="KW-0997">Cell inner membrane</keyword>
<dbReference type="PRINTS" id="PR01374">
    <property type="entry name" value="TONBPROTEIN"/>
</dbReference>
<dbReference type="Pfam" id="PF03544">
    <property type="entry name" value="TonB_C"/>
    <property type="match status" value="1"/>
</dbReference>